<evidence type="ECO:0000256" key="1">
    <source>
        <dbReference type="ARBA" id="ARBA00004401"/>
    </source>
</evidence>
<evidence type="ECO:0000256" key="2">
    <source>
        <dbReference type="ARBA" id="ARBA00022475"/>
    </source>
</evidence>
<comment type="subcellular location">
    <subcellularLocation>
        <location evidence="8">Cell inner membrane</location>
        <topology evidence="8">Single-pass type II membrane protein</topology>
    </subcellularLocation>
    <subcellularLocation>
        <location evidence="1">Cell membrane</location>
        <topology evidence="1">Single-pass type II membrane protein</topology>
    </subcellularLocation>
    <text evidence="8">Localizes to the division septum where it forms a ring structure.</text>
</comment>
<dbReference type="PANTHER" id="PTHR37479:SF1">
    <property type="entry name" value="CELL DIVISION PROTEIN FTSL"/>
    <property type="match status" value="1"/>
</dbReference>
<keyword evidence="8" id="KW-0997">Cell inner membrane</keyword>
<comment type="function">
    <text evidence="8">Essential cell division protein. May link together the upstream cell division proteins, which are predominantly cytoplasmic, with the downstream cell division proteins, which are predominantly periplasmic.</text>
</comment>
<dbReference type="Pfam" id="PF04999">
    <property type="entry name" value="FtsL"/>
    <property type="match status" value="1"/>
</dbReference>
<dbReference type="GO" id="GO:0032153">
    <property type="term" value="C:cell division site"/>
    <property type="evidence" value="ECO:0007669"/>
    <property type="project" value="UniProtKB-UniRule"/>
</dbReference>
<accession>A0AA47KL89</accession>
<dbReference type="GO" id="GO:0043093">
    <property type="term" value="P:FtsZ-dependent cytokinesis"/>
    <property type="evidence" value="ECO:0007669"/>
    <property type="project" value="UniProtKB-UniRule"/>
</dbReference>
<dbReference type="HAMAP" id="MF_00910">
    <property type="entry name" value="FtsL"/>
    <property type="match status" value="1"/>
</dbReference>
<gene>
    <name evidence="8 10" type="primary">ftsL</name>
    <name evidence="10" type="ORF">N8M53_01935</name>
</gene>
<dbReference type="GO" id="GO:0005886">
    <property type="term" value="C:plasma membrane"/>
    <property type="evidence" value="ECO:0007669"/>
    <property type="project" value="UniProtKB-SubCell"/>
</dbReference>
<keyword evidence="7 8" id="KW-0131">Cell cycle</keyword>
<evidence type="ECO:0000256" key="9">
    <source>
        <dbReference type="NCBIfam" id="TIGR02209"/>
    </source>
</evidence>
<protein>
    <recommendedName>
        <fullName evidence="8 9">Cell division protein FtsL</fullName>
    </recommendedName>
</protein>
<keyword evidence="6 8" id="KW-0472">Membrane</keyword>
<dbReference type="InterPro" id="IPR011922">
    <property type="entry name" value="Cell_div_FtsL"/>
</dbReference>
<keyword evidence="2 8" id="KW-1003">Cell membrane</keyword>
<proteinExistence type="inferred from homology"/>
<reference evidence="10" key="1">
    <citation type="submission" date="2022-09" db="EMBL/GenBank/DDBJ databases">
        <authorList>
            <person name="Li Z.-J."/>
        </authorList>
    </citation>
    <scope>NUCLEOTIDE SEQUENCE</scope>
    <source>
        <strain evidence="10">TGB11</strain>
    </source>
</reference>
<dbReference type="Proteomes" id="UP001164748">
    <property type="component" value="Chromosome"/>
</dbReference>
<organism evidence="10 11">
    <name type="scientific">Salinivibrio kushneri</name>
    <dbReference type="NCBI Taxonomy" id="1908198"/>
    <lineage>
        <taxon>Bacteria</taxon>
        <taxon>Pseudomonadati</taxon>
        <taxon>Pseudomonadota</taxon>
        <taxon>Gammaproteobacteria</taxon>
        <taxon>Vibrionales</taxon>
        <taxon>Vibrionaceae</taxon>
        <taxon>Salinivibrio</taxon>
    </lineage>
</organism>
<evidence type="ECO:0000313" key="11">
    <source>
        <dbReference type="Proteomes" id="UP001164748"/>
    </source>
</evidence>
<keyword evidence="3 8" id="KW-0132">Cell division</keyword>
<dbReference type="EMBL" id="CP114588">
    <property type="protein sequence ID" value="WBA09010.1"/>
    <property type="molecule type" value="Genomic_DNA"/>
</dbReference>
<evidence type="ECO:0000256" key="7">
    <source>
        <dbReference type="ARBA" id="ARBA00023306"/>
    </source>
</evidence>
<dbReference type="RefSeq" id="WP_269579275.1">
    <property type="nucleotide sequence ID" value="NZ_CP114588.1"/>
</dbReference>
<evidence type="ECO:0000256" key="6">
    <source>
        <dbReference type="ARBA" id="ARBA00023136"/>
    </source>
</evidence>
<evidence type="ECO:0000256" key="5">
    <source>
        <dbReference type="ARBA" id="ARBA00022989"/>
    </source>
</evidence>
<evidence type="ECO:0000256" key="8">
    <source>
        <dbReference type="HAMAP-Rule" id="MF_00910"/>
    </source>
</evidence>
<comment type="subunit">
    <text evidence="8">Part of a complex composed of FtsB, FtsL and FtsQ.</text>
</comment>
<keyword evidence="5 8" id="KW-1133">Transmembrane helix</keyword>
<dbReference type="AlphaFoldDB" id="A0AA47KL89"/>
<sequence length="109" mass="12129">MEPRPSLAKQIRQDVLAIGKLPLGLLVAVLISAIAVVSMTQSTRSLIAKQDALLEQRETLEVEWRNQLLEENALSEHSHVEAVARESFGMIRPTSDNEVIVKRSLSNSR</sequence>
<comment type="similarity">
    <text evidence="8">Belongs to the FtsL family.</text>
</comment>
<keyword evidence="4 8" id="KW-0812">Transmembrane</keyword>
<dbReference type="PANTHER" id="PTHR37479">
    <property type="entry name" value="CELL DIVISION PROTEIN FTSL"/>
    <property type="match status" value="1"/>
</dbReference>
<evidence type="ECO:0000313" key="10">
    <source>
        <dbReference type="EMBL" id="WBA09010.1"/>
    </source>
</evidence>
<evidence type="ECO:0000256" key="3">
    <source>
        <dbReference type="ARBA" id="ARBA00022618"/>
    </source>
</evidence>
<evidence type="ECO:0000256" key="4">
    <source>
        <dbReference type="ARBA" id="ARBA00022692"/>
    </source>
</evidence>
<dbReference type="NCBIfam" id="TIGR02209">
    <property type="entry name" value="ftsL_broad"/>
    <property type="match status" value="1"/>
</dbReference>
<feature type="transmembrane region" description="Helical" evidence="8">
    <location>
        <begin position="21"/>
        <end position="40"/>
    </location>
</feature>
<name>A0AA47KL89_9GAMM</name>